<dbReference type="EnsemblProtists" id="EKX33432">
    <property type="protein sequence ID" value="EKX33432"/>
    <property type="gene ID" value="GUITHDRAFT_120382"/>
</dbReference>
<dbReference type="HOGENOM" id="CLU_753241_0_0_1"/>
<evidence type="ECO:0000313" key="3">
    <source>
        <dbReference type="EnsemblProtists" id="EKX33432"/>
    </source>
</evidence>
<dbReference type="GeneID" id="17290167"/>
<dbReference type="Proteomes" id="UP000011087">
    <property type="component" value="Unassembled WGS sequence"/>
</dbReference>
<reference evidence="4" key="2">
    <citation type="submission" date="2012-11" db="EMBL/GenBank/DDBJ databases">
        <authorList>
            <person name="Kuo A."/>
            <person name="Curtis B.A."/>
            <person name="Tanifuji G."/>
            <person name="Burki F."/>
            <person name="Gruber A."/>
            <person name="Irimia M."/>
            <person name="Maruyama S."/>
            <person name="Arias M.C."/>
            <person name="Ball S.G."/>
            <person name="Gile G.H."/>
            <person name="Hirakawa Y."/>
            <person name="Hopkins J.F."/>
            <person name="Rensing S.A."/>
            <person name="Schmutz J."/>
            <person name="Symeonidi A."/>
            <person name="Elias M."/>
            <person name="Eveleigh R.J."/>
            <person name="Herman E.K."/>
            <person name="Klute M.J."/>
            <person name="Nakayama T."/>
            <person name="Obornik M."/>
            <person name="Reyes-Prieto A."/>
            <person name="Armbrust E.V."/>
            <person name="Aves S.J."/>
            <person name="Beiko R.G."/>
            <person name="Coutinho P."/>
            <person name="Dacks J.B."/>
            <person name="Durnford D.G."/>
            <person name="Fast N.M."/>
            <person name="Green B.R."/>
            <person name="Grisdale C."/>
            <person name="Hempe F."/>
            <person name="Henrissat B."/>
            <person name="Hoppner M.P."/>
            <person name="Ishida K.-I."/>
            <person name="Kim E."/>
            <person name="Koreny L."/>
            <person name="Kroth P.G."/>
            <person name="Liu Y."/>
            <person name="Malik S.-B."/>
            <person name="Maier U.G."/>
            <person name="McRose D."/>
            <person name="Mock T."/>
            <person name="Neilson J.A."/>
            <person name="Onodera N.T."/>
            <person name="Poole A.M."/>
            <person name="Pritham E.J."/>
            <person name="Richards T.A."/>
            <person name="Rocap G."/>
            <person name="Roy S.W."/>
            <person name="Sarai C."/>
            <person name="Schaack S."/>
            <person name="Shirato S."/>
            <person name="Slamovits C.H."/>
            <person name="Spencer D.F."/>
            <person name="Suzuki S."/>
            <person name="Worden A.Z."/>
            <person name="Zauner S."/>
            <person name="Barry K."/>
            <person name="Bell C."/>
            <person name="Bharti A.K."/>
            <person name="Crow J.A."/>
            <person name="Grimwood J."/>
            <person name="Kramer R."/>
            <person name="Lindquist E."/>
            <person name="Lucas S."/>
            <person name="Salamov A."/>
            <person name="McFadden G.I."/>
            <person name="Lane C.E."/>
            <person name="Keeling P.J."/>
            <person name="Gray M.W."/>
            <person name="Grigoriev I.V."/>
            <person name="Archibald J.M."/>
        </authorList>
    </citation>
    <scope>NUCLEOTIDE SEQUENCE</scope>
    <source>
        <strain evidence="4">CCMP2712</strain>
    </source>
</reference>
<reference evidence="3" key="3">
    <citation type="submission" date="2016-03" db="UniProtKB">
        <authorList>
            <consortium name="EnsemblProtists"/>
        </authorList>
    </citation>
    <scope>IDENTIFICATION</scope>
</reference>
<dbReference type="RefSeq" id="XP_005820412.1">
    <property type="nucleotide sequence ID" value="XM_005820355.1"/>
</dbReference>
<feature type="region of interest" description="Disordered" evidence="1">
    <location>
        <begin position="343"/>
        <end position="368"/>
    </location>
</feature>
<evidence type="ECO:0000313" key="4">
    <source>
        <dbReference type="Proteomes" id="UP000011087"/>
    </source>
</evidence>
<feature type="compositionally biased region" description="Polar residues" evidence="1">
    <location>
        <begin position="355"/>
        <end position="368"/>
    </location>
</feature>
<keyword evidence="4" id="KW-1185">Reference proteome</keyword>
<organism evidence="2">
    <name type="scientific">Guillardia theta (strain CCMP2712)</name>
    <name type="common">Cryptophyte</name>
    <dbReference type="NCBI Taxonomy" id="905079"/>
    <lineage>
        <taxon>Eukaryota</taxon>
        <taxon>Cryptophyceae</taxon>
        <taxon>Pyrenomonadales</taxon>
        <taxon>Geminigeraceae</taxon>
        <taxon>Guillardia</taxon>
    </lineage>
</organism>
<gene>
    <name evidence="2" type="ORF">GUITHDRAFT_120382</name>
</gene>
<reference evidence="2 4" key="1">
    <citation type="journal article" date="2012" name="Nature">
        <title>Algal genomes reveal evolutionary mosaicism and the fate of nucleomorphs.</title>
        <authorList>
            <consortium name="DOE Joint Genome Institute"/>
            <person name="Curtis B.A."/>
            <person name="Tanifuji G."/>
            <person name="Burki F."/>
            <person name="Gruber A."/>
            <person name="Irimia M."/>
            <person name="Maruyama S."/>
            <person name="Arias M.C."/>
            <person name="Ball S.G."/>
            <person name="Gile G.H."/>
            <person name="Hirakawa Y."/>
            <person name="Hopkins J.F."/>
            <person name="Kuo A."/>
            <person name="Rensing S.A."/>
            <person name="Schmutz J."/>
            <person name="Symeonidi A."/>
            <person name="Elias M."/>
            <person name="Eveleigh R.J."/>
            <person name="Herman E.K."/>
            <person name="Klute M.J."/>
            <person name="Nakayama T."/>
            <person name="Obornik M."/>
            <person name="Reyes-Prieto A."/>
            <person name="Armbrust E.V."/>
            <person name="Aves S.J."/>
            <person name="Beiko R.G."/>
            <person name="Coutinho P."/>
            <person name="Dacks J.B."/>
            <person name="Durnford D.G."/>
            <person name="Fast N.M."/>
            <person name="Green B.R."/>
            <person name="Grisdale C.J."/>
            <person name="Hempel F."/>
            <person name="Henrissat B."/>
            <person name="Hoppner M.P."/>
            <person name="Ishida K."/>
            <person name="Kim E."/>
            <person name="Koreny L."/>
            <person name="Kroth P.G."/>
            <person name="Liu Y."/>
            <person name="Malik S.B."/>
            <person name="Maier U.G."/>
            <person name="McRose D."/>
            <person name="Mock T."/>
            <person name="Neilson J.A."/>
            <person name="Onodera N.T."/>
            <person name="Poole A.M."/>
            <person name="Pritham E.J."/>
            <person name="Richards T.A."/>
            <person name="Rocap G."/>
            <person name="Roy S.W."/>
            <person name="Sarai C."/>
            <person name="Schaack S."/>
            <person name="Shirato S."/>
            <person name="Slamovits C.H."/>
            <person name="Spencer D.F."/>
            <person name="Suzuki S."/>
            <person name="Worden A.Z."/>
            <person name="Zauner S."/>
            <person name="Barry K."/>
            <person name="Bell C."/>
            <person name="Bharti A.K."/>
            <person name="Crow J.A."/>
            <person name="Grimwood J."/>
            <person name="Kramer R."/>
            <person name="Lindquist E."/>
            <person name="Lucas S."/>
            <person name="Salamov A."/>
            <person name="McFadden G.I."/>
            <person name="Lane C.E."/>
            <person name="Keeling P.J."/>
            <person name="Gray M.W."/>
            <person name="Grigoriev I.V."/>
            <person name="Archibald J.M."/>
        </authorList>
    </citation>
    <scope>NUCLEOTIDE SEQUENCE</scope>
    <source>
        <strain evidence="2 4">CCMP2712</strain>
    </source>
</reference>
<proteinExistence type="predicted"/>
<evidence type="ECO:0000256" key="1">
    <source>
        <dbReference type="SAM" id="MobiDB-lite"/>
    </source>
</evidence>
<accession>L1IBI0</accession>
<dbReference type="KEGG" id="gtt:GUITHDRAFT_120382"/>
<sequence>MVEVGLLFQNKYFEGNYVIIGSLAARREGAEICRILQVFQPEKPRSHTLVYWIKVSLPNDKVQYLSTRKDGYVKTLGPNHSEYVKTPKVQVSPSGQLDISGRAKSHFAGQGSHITAISFPQKYLKAMYDKRSLVGIVDYICRISVFLPEYAKDLSDGRGSLPEDGGEYKYCKEALENQLMNVSTTRGYDGVVEQLAKIALVFYQRIEDITVDINKVVGCDCSKAGSNTPKNASKSWQFIDFPAILVHAAASVNPSDPSKSIGDKVKEMLARHLFLCPHGINGKDLKVLGIEKSDVDVEDIKRFLQEVKDSFESRHKSITPLRADHPKKLLLTKSWETYTSKEVEETLGDKERSVSKNVNATAKTSEQE</sequence>
<name>L1IBI0_GUITC</name>
<dbReference type="AlphaFoldDB" id="L1IBI0"/>
<protein>
    <submittedName>
        <fullName evidence="2 3">Uncharacterized protein</fullName>
    </submittedName>
</protein>
<feature type="compositionally biased region" description="Basic and acidic residues" evidence="1">
    <location>
        <begin position="343"/>
        <end position="354"/>
    </location>
</feature>
<evidence type="ECO:0000313" key="2">
    <source>
        <dbReference type="EMBL" id="EKX33432.1"/>
    </source>
</evidence>
<dbReference type="EMBL" id="JH993142">
    <property type="protein sequence ID" value="EKX33432.1"/>
    <property type="molecule type" value="Genomic_DNA"/>
</dbReference>
<dbReference type="PaxDb" id="55529-EKX33432"/>